<organism evidence="2 3">
    <name type="scientific">Puccinia graminis f. sp. tritici</name>
    <dbReference type="NCBI Taxonomy" id="56615"/>
    <lineage>
        <taxon>Eukaryota</taxon>
        <taxon>Fungi</taxon>
        <taxon>Dikarya</taxon>
        <taxon>Basidiomycota</taxon>
        <taxon>Pucciniomycotina</taxon>
        <taxon>Pucciniomycetes</taxon>
        <taxon>Pucciniales</taxon>
        <taxon>Pucciniaceae</taxon>
        <taxon>Puccinia</taxon>
    </lineage>
</organism>
<dbReference type="Proteomes" id="UP000325313">
    <property type="component" value="Unassembled WGS sequence"/>
</dbReference>
<evidence type="ECO:0000313" key="2">
    <source>
        <dbReference type="EMBL" id="KAA1109577.1"/>
    </source>
</evidence>
<gene>
    <name evidence="2" type="ORF">PGTUg99_023232</name>
</gene>
<reference evidence="2 3" key="1">
    <citation type="submission" date="2019-05" db="EMBL/GenBank/DDBJ databases">
        <title>Emergence of the Ug99 lineage of the wheat stem rust pathogen through somatic hybridization.</title>
        <authorList>
            <person name="Li F."/>
            <person name="Upadhyaya N.M."/>
            <person name="Sperschneider J."/>
            <person name="Matny O."/>
            <person name="Nguyen-Phuc H."/>
            <person name="Mago R."/>
            <person name="Raley C."/>
            <person name="Miller M.E."/>
            <person name="Silverstein K.A.T."/>
            <person name="Henningsen E."/>
            <person name="Hirsch C.D."/>
            <person name="Visser B."/>
            <person name="Pretorius Z.A."/>
            <person name="Steffenson B.J."/>
            <person name="Schwessinger B."/>
            <person name="Dodds P.N."/>
            <person name="Figueroa M."/>
        </authorList>
    </citation>
    <scope>NUCLEOTIDE SEQUENCE [LARGE SCALE GENOMIC DNA]</scope>
    <source>
        <strain evidence="2 3">Ug99</strain>
    </source>
</reference>
<dbReference type="AlphaFoldDB" id="A0A5B0Q8T4"/>
<name>A0A5B0Q8T4_PUCGR</name>
<proteinExistence type="predicted"/>
<dbReference type="EMBL" id="VDEP01000304">
    <property type="protein sequence ID" value="KAA1109577.1"/>
    <property type="molecule type" value="Genomic_DNA"/>
</dbReference>
<accession>A0A5B0Q8T4</accession>
<protein>
    <submittedName>
        <fullName evidence="2">Uncharacterized protein</fullName>
    </submittedName>
</protein>
<comment type="caution">
    <text evidence="2">The sequence shown here is derived from an EMBL/GenBank/DDBJ whole genome shotgun (WGS) entry which is preliminary data.</text>
</comment>
<feature type="region of interest" description="Disordered" evidence="1">
    <location>
        <begin position="1"/>
        <end position="35"/>
    </location>
</feature>
<evidence type="ECO:0000256" key="1">
    <source>
        <dbReference type="SAM" id="MobiDB-lite"/>
    </source>
</evidence>
<sequence length="55" mass="6199">MSRPFFHSSSPPTEHLVLPDPDPKPIHTPSQTAKRKGILSGLYGQTFWQPVDKRS</sequence>
<evidence type="ECO:0000313" key="3">
    <source>
        <dbReference type="Proteomes" id="UP000325313"/>
    </source>
</evidence>